<gene>
    <name evidence="9" type="ORF">DDR33_17260</name>
</gene>
<evidence type="ECO:0000256" key="4">
    <source>
        <dbReference type="ARBA" id="ARBA00022989"/>
    </source>
</evidence>
<feature type="transmembrane region" description="Helical" evidence="7">
    <location>
        <begin position="63"/>
        <end position="81"/>
    </location>
</feature>
<evidence type="ECO:0000256" key="6">
    <source>
        <dbReference type="SAM" id="MobiDB-lite"/>
    </source>
</evidence>
<keyword evidence="4 7" id="KW-1133">Transmembrane helix</keyword>
<dbReference type="PANTHER" id="PTHR47371:SF3">
    <property type="entry name" value="PHOSPHOGLYCEROL TRANSFERASE I"/>
    <property type="match status" value="1"/>
</dbReference>
<evidence type="ECO:0000256" key="5">
    <source>
        <dbReference type="ARBA" id="ARBA00023136"/>
    </source>
</evidence>
<keyword evidence="2" id="KW-1003">Cell membrane</keyword>
<evidence type="ECO:0000256" key="1">
    <source>
        <dbReference type="ARBA" id="ARBA00004651"/>
    </source>
</evidence>
<feature type="transmembrane region" description="Helical" evidence="7">
    <location>
        <begin position="179"/>
        <end position="199"/>
    </location>
</feature>
<dbReference type="Gene3D" id="3.40.720.10">
    <property type="entry name" value="Alkaline Phosphatase, subunit A"/>
    <property type="match status" value="1"/>
</dbReference>
<dbReference type="RefSeq" id="WP_109417045.1">
    <property type="nucleotide sequence ID" value="NZ_QEAS01000014.1"/>
</dbReference>
<feature type="transmembrane region" description="Helical" evidence="7">
    <location>
        <begin position="93"/>
        <end position="111"/>
    </location>
</feature>
<dbReference type="InterPro" id="IPR050448">
    <property type="entry name" value="OpgB/LTA_synthase_biosynth"/>
</dbReference>
<dbReference type="AlphaFoldDB" id="A0A2U2PDW0"/>
<evidence type="ECO:0000313" key="9">
    <source>
        <dbReference type="EMBL" id="PWG79502.1"/>
    </source>
</evidence>
<evidence type="ECO:0000313" key="10">
    <source>
        <dbReference type="Proteomes" id="UP000245647"/>
    </source>
</evidence>
<dbReference type="SUPFAM" id="SSF53649">
    <property type="entry name" value="Alkaline phosphatase-like"/>
    <property type="match status" value="1"/>
</dbReference>
<dbReference type="EMBL" id="QEAS01000014">
    <property type="protein sequence ID" value="PWG79502.1"/>
    <property type="molecule type" value="Genomic_DNA"/>
</dbReference>
<accession>A0A2U2PDW0</accession>
<dbReference type="InterPro" id="IPR017850">
    <property type="entry name" value="Alkaline_phosphatase_core_sf"/>
</dbReference>
<proteinExistence type="predicted"/>
<comment type="subcellular location">
    <subcellularLocation>
        <location evidence="1">Cell membrane</location>
        <topology evidence="1">Multi-pass membrane protein</topology>
    </subcellularLocation>
</comment>
<feature type="transmembrane region" description="Helical" evidence="7">
    <location>
        <begin position="148"/>
        <end position="167"/>
    </location>
</feature>
<organism evidence="9 10">
    <name type="scientific">Pararcticibacter amylolyticus</name>
    <dbReference type="NCBI Taxonomy" id="2173175"/>
    <lineage>
        <taxon>Bacteria</taxon>
        <taxon>Pseudomonadati</taxon>
        <taxon>Bacteroidota</taxon>
        <taxon>Sphingobacteriia</taxon>
        <taxon>Sphingobacteriales</taxon>
        <taxon>Sphingobacteriaceae</taxon>
        <taxon>Pararcticibacter</taxon>
    </lineage>
</organism>
<dbReference type="PANTHER" id="PTHR47371">
    <property type="entry name" value="LIPOTEICHOIC ACID SYNTHASE"/>
    <property type="match status" value="1"/>
</dbReference>
<feature type="domain" description="Sulfatase N-terminal" evidence="8">
    <location>
        <begin position="302"/>
        <end position="588"/>
    </location>
</feature>
<keyword evidence="10" id="KW-1185">Reference proteome</keyword>
<protein>
    <recommendedName>
        <fullName evidence="8">Sulfatase N-terminal domain-containing protein</fullName>
    </recommendedName>
</protein>
<dbReference type="CDD" id="cd16015">
    <property type="entry name" value="LTA_synthase"/>
    <property type="match status" value="1"/>
</dbReference>
<dbReference type="GO" id="GO:0005886">
    <property type="term" value="C:plasma membrane"/>
    <property type="evidence" value="ECO:0007669"/>
    <property type="project" value="UniProtKB-SubCell"/>
</dbReference>
<sequence>MHDRFNQFYNSIYKLFQIYIFQLLIFTCFRISFIIRLHNTDILRLPADAAMAFLRGFQYDTMVISYTLVLPFALCLPILFTPGGRYRTFIEKVIWGFFGLSTAIFLLILFIDQYFYNYFQSHINILIFGLIDDDTKAVMSSVWSDYPIWKIFTMWLSVMTAYVFFIRRINKKKELNMKLPVWTSTIASLALVAILFLGIRQSLGIFPLQPHDAAVSSCKSINFLPINGVYALKTSFSEREKSENLNTSAKAILKQLGYEHAAQAARDYFTGKEVPQHLSDEEALKLLFHTTRKNAFLKKNRPNVVFVMMESMSNYNMSFDSDSTDLLAGLRTHFKSDLVFRNFVSGGTTTIQSLEFLLVNTPICLTQSKYRFQPFPTGVAYPFKNSGYETSFLTGGETTWRNIHEMAPQQGFEKLYGKYDIYNSIKNSEGNNWGAYDEYLFDFAYKKLSDGGTEPKFMFIQTTTNHTPFILPSSYKPGEIKLTSAVRKRLLVKEDLAVKNLTSLQYGNNCLGAFLNRIKNSPLAENTIVVATGDHNNLMLFDFDESQQLAQRSVPLYMYIPRRYRPAQTDTEIYGSHKDIFPTIYNLALSGSTYYSVGNDLFNLSDKSVFFGTNFSSCTAFSPDAAANFNNSPILYESRSKNLIRNDKYHNAQTLLRRARAQYALSLFAIMSSLSPEHSPSGNQRAKLPPSNSQL</sequence>
<feature type="region of interest" description="Disordered" evidence="6">
    <location>
        <begin position="676"/>
        <end position="695"/>
    </location>
</feature>
<name>A0A2U2PDW0_9SPHI</name>
<dbReference type="Pfam" id="PF00884">
    <property type="entry name" value="Sulfatase"/>
    <property type="match status" value="1"/>
</dbReference>
<evidence type="ECO:0000256" key="2">
    <source>
        <dbReference type="ARBA" id="ARBA00022475"/>
    </source>
</evidence>
<evidence type="ECO:0000256" key="7">
    <source>
        <dbReference type="SAM" id="Phobius"/>
    </source>
</evidence>
<reference evidence="9 10" key="1">
    <citation type="submission" date="2018-04" db="EMBL/GenBank/DDBJ databases">
        <title>Pedobacter chongqingensis sp. nov., isolated from a rottenly hemp rope.</title>
        <authorList>
            <person name="Cai Y."/>
        </authorList>
    </citation>
    <scope>NUCLEOTIDE SEQUENCE [LARGE SCALE GENOMIC DNA]</scope>
    <source>
        <strain evidence="9 10">FJ4-8</strain>
    </source>
</reference>
<keyword evidence="3 7" id="KW-0812">Transmembrane</keyword>
<dbReference type="InterPro" id="IPR000917">
    <property type="entry name" value="Sulfatase_N"/>
</dbReference>
<dbReference type="OrthoDB" id="9777768at2"/>
<comment type="caution">
    <text evidence="9">The sequence shown here is derived from an EMBL/GenBank/DDBJ whole genome shotgun (WGS) entry which is preliminary data.</text>
</comment>
<dbReference type="Proteomes" id="UP000245647">
    <property type="component" value="Unassembled WGS sequence"/>
</dbReference>
<evidence type="ECO:0000259" key="8">
    <source>
        <dbReference type="Pfam" id="PF00884"/>
    </source>
</evidence>
<feature type="transmembrane region" description="Helical" evidence="7">
    <location>
        <begin position="12"/>
        <end position="35"/>
    </location>
</feature>
<evidence type="ECO:0000256" key="3">
    <source>
        <dbReference type="ARBA" id="ARBA00022692"/>
    </source>
</evidence>
<keyword evidence="5 7" id="KW-0472">Membrane</keyword>